<feature type="transmembrane region" description="Helical" evidence="1">
    <location>
        <begin position="72"/>
        <end position="94"/>
    </location>
</feature>
<keyword evidence="4" id="KW-1185">Reference proteome</keyword>
<organism evidence="3 4">
    <name type="scientific">Agreia pratensis</name>
    <dbReference type="NCBI Taxonomy" id="150121"/>
    <lineage>
        <taxon>Bacteria</taxon>
        <taxon>Bacillati</taxon>
        <taxon>Actinomycetota</taxon>
        <taxon>Actinomycetes</taxon>
        <taxon>Micrococcales</taxon>
        <taxon>Microbacteriaceae</taxon>
        <taxon>Agreia</taxon>
    </lineage>
</organism>
<evidence type="ECO:0000256" key="1">
    <source>
        <dbReference type="SAM" id="Phobius"/>
    </source>
</evidence>
<evidence type="ECO:0000313" key="3">
    <source>
        <dbReference type="EMBL" id="SMG42352.1"/>
    </source>
</evidence>
<dbReference type="Proteomes" id="UP000193244">
    <property type="component" value="Unassembled WGS sequence"/>
</dbReference>
<feature type="transmembrane region" description="Helical" evidence="1">
    <location>
        <begin position="100"/>
        <end position="121"/>
    </location>
</feature>
<feature type="domain" description="General stress protein 17M-like" evidence="2">
    <location>
        <begin position="22"/>
        <end position="100"/>
    </location>
</feature>
<dbReference type="EMBL" id="FXAY01000004">
    <property type="protein sequence ID" value="SMG42352.1"/>
    <property type="molecule type" value="Genomic_DNA"/>
</dbReference>
<protein>
    <recommendedName>
        <fullName evidence="2">General stress protein 17M-like domain-containing protein</fullName>
    </recommendedName>
</protein>
<reference evidence="4" key="1">
    <citation type="submission" date="2017-04" db="EMBL/GenBank/DDBJ databases">
        <authorList>
            <person name="Varghese N."/>
            <person name="Submissions S."/>
        </authorList>
    </citation>
    <scope>NUCLEOTIDE SEQUENCE [LARGE SCALE GENOMIC DNA]</scope>
    <source>
        <strain evidence="4">VKM Ac-2510</strain>
    </source>
</reference>
<name>A0A1X7KNQ3_9MICO</name>
<proteinExistence type="predicted"/>
<dbReference type="InterPro" id="IPR025889">
    <property type="entry name" value="GSP17M-like_dom"/>
</dbReference>
<dbReference type="STRING" id="150121.SAMN06296010_2720"/>
<evidence type="ECO:0000313" key="4">
    <source>
        <dbReference type="Proteomes" id="UP000193244"/>
    </source>
</evidence>
<sequence>MSNQMPFGGRTPSNSATMPRGEIVATYDSYVEAQTAVDRLAHADFPVAEVSIVGSDLKTVERVLAKQSYARAAISGALSGLWLGLFFGFFLVILQPTGTSLPFIAAASLIGAGFGMLFRIVTYSISRRRRDFTSTMQVIATSYSLVVSPDVANKARNLLEAPAV</sequence>
<keyword evidence="1" id="KW-0472">Membrane</keyword>
<dbReference type="AlphaFoldDB" id="A0A1X7KNQ3"/>
<keyword evidence="1" id="KW-1133">Transmembrane helix</keyword>
<keyword evidence="1" id="KW-0812">Transmembrane</keyword>
<dbReference type="Pfam" id="PF11181">
    <property type="entry name" value="YflT"/>
    <property type="match status" value="1"/>
</dbReference>
<dbReference type="RefSeq" id="WP_244894757.1">
    <property type="nucleotide sequence ID" value="NZ_FXAY01000004.1"/>
</dbReference>
<evidence type="ECO:0000259" key="2">
    <source>
        <dbReference type="Pfam" id="PF11181"/>
    </source>
</evidence>
<accession>A0A1X7KNQ3</accession>
<gene>
    <name evidence="3" type="ORF">SAMN06296010_2720</name>
</gene>